<reference evidence="1 2" key="1">
    <citation type="submission" date="2015-07" db="EMBL/GenBank/DDBJ databases">
        <title>Isolation and Genomic Characterization of a Novel Halophilic Metal-Reducing Deltaproteobacterium from the Deep Subsurface.</title>
        <authorList>
            <person name="Badalamenti J.P."/>
            <person name="Summers Z.M."/>
            <person name="Gralnick J.A."/>
            <person name="Bond D.R."/>
        </authorList>
    </citation>
    <scope>NUCLEOTIDE SEQUENCE [LARGE SCALE GENOMIC DNA]</scope>
    <source>
        <strain evidence="1 2">WTL</strain>
    </source>
</reference>
<evidence type="ECO:0000313" key="2">
    <source>
        <dbReference type="Proteomes" id="UP000057158"/>
    </source>
</evidence>
<proteinExistence type="predicted"/>
<dbReference type="STRING" id="1603606.DSOUD_0021"/>
<dbReference type="EMBL" id="CP010802">
    <property type="protein sequence ID" value="ALC14822.1"/>
    <property type="molecule type" value="Genomic_DNA"/>
</dbReference>
<keyword evidence="2" id="KW-1185">Reference proteome</keyword>
<dbReference type="Proteomes" id="UP000057158">
    <property type="component" value="Chromosome"/>
</dbReference>
<protein>
    <submittedName>
        <fullName evidence="1">Uncharacterized protein</fullName>
    </submittedName>
</protein>
<dbReference type="OrthoDB" id="5401168at2"/>
<gene>
    <name evidence="1" type="ORF">DSOUD_0021</name>
</gene>
<accession>A0A0M4D395</accession>
<dbReference type="RefSeq" id="WP_053549086.1">
    <property type="nucleotide sequence ID" value="NZ_CP010802.1"/>
</dbReference>
<evidence type="ECO:0000313" key="1">
    <source>
        <dbReference type="EMBL" id="ALC14822.1"/>
    </source>
</evidence>
<dbReference type="AlphaFoldDB" id="A0A0M4D395"/>
<sequence length="360" mass="41728">MLNTNFDLPLGVRLWHSEQRRRGHRLKEGYTFSPLENSPDSYRFLAMPEAGKVEPLLRALAESLPEEIFFILEYYQDQPDPQSDDQPEPTVFYSPYMPTSEILEILKPYLPRLIHDGFVGFGLANNRAGAELFYSEEKVLSFFTDNHIRTMDLLGGQGFPYRPDLLFTTDFGHDHYSLQCHPRESLPEPFAAMNDDDLDYLSFCHELTESLDMYPVEEDLAFFLSRSEQDDIENRLLSHPVFGEFAEEDFGCLLLDWNDFVTECEAGFEGDLYDYRQGLQLRDMIQFAVEGVPPALGHKILDIIAPADSNFRKNLTDVRKRLDPPGELSVREDLFWYRGIVANQGVDLRRDLIRQGWYQP</sequence>
<dbReference type="PATRIC" id="fig|1603606.3.peg.24"/>
<organism evidence="1 2">
    <name type="scientific">Desulfuromonas soudanensis</name>
    <dbReference type="NCBI Taxonomy" id="1603606"/>
    <lineage>
        <taxon>Bacteria</taxon>
        <taxon>Pseudomonadati</taxon>
        <taxon>Thermodesulfobacteriota</taxon>
        <taxon>Desulfuromonadia</taxon>
        <taxon>Desulfuromonadales</taxon>
        <taxon>Desulfuromonadaceae</taxon>
        <taxon>Desulfuromonas</taxon>
    </lineage>
</organism>
<dbReference type="KEGG" id="des:DSOUD_0021"/>
<name>A0A0M4D395_9BACT</name>